<feature type="compositionally biased region" description="Low complexity" evidence="5">
    <location>
        <begin position="31"/>
        <end position="61"/>
    </location>
</feature>
<dbReference type="GO" id="GO:0005840">
    <property type="term" value="C:ribosome"/>
    <property type="evidence" value="ECO:0007669"/>
    <property type="project" value="UniProtKB-KW"/>
</dbReference>
<comment type="caution">
    <text evidence="7">The sequence shown here is derived from an EMBL/GenBank/DDBJ whole genome shotgun (WGS) entry which is preliminary data.</text>
</comment>
<dbReference type="GO" id="GO:0002181">
    <property type="term" value="P:cytoplasmic translation"/>
    <property type="evidence" value="ECO:0007669"/>
    <property type="project" value="TreeGrafter"/>
</dbReference>
<dbReference type="OrthoDB" id="504814at2759"/>
<dbReference type="PANTHER" id="PTHR11655">
    <property type="entry name" value="60S/50S RIBOSOMAL PROTEIN L6/L9"/>
    <property type="match status" value="1"/>
</dbReference>
<dbReference type="GO" id="GO:0019843">
    <property type="term" value="F:rRNA binding"/>
    <property type="evidence" value="ECO:0007669"/>
    <property type="project" value="InterPro"/>
</dbReference>
<evidence type="ECO:0000313" key="7">
    <source>
        <dbReference type="EMBL" id="GHP03212.1"/>
    </source>
</evidence>
<dbReference type="EMBL" id="BNJQ01000005">
    <property type="protein sequence ID" value="GHP03212.1"/>
    <property type="molecule type" value="Genomic_DNA"/>
</dbReference>
<dbReference type="Pfam" id="PF00347">
    <property type="entry name" value="Ribosomal_L6"/>
    <property type="match status" value="1"/>
</dbReference>
<evidence type="ECO:0000256" key="2">
    <source>
        <dbReference type="ARBA" id="ARBA00022980"/>
    </source>
</evidence>
<evidence type="ECO:0000259" key="6">
    <source>
        <dbReference type="Pfam" id="PF00347"/>
    </source>
</evidence>
<dbReference type="SUPFAM" id="SSF56053">
    <property type="entry name" value="Ribosomal protein L6"/>
    <property type="match status" value="1"/>
</dbReference>
<gene>
    <name evidence="7" type="ORF">PPROV_000196700</name>
</gene>
<dbReference type="Proteomes" id="UP000660262">
    <property type="component" value="Unassembled WGS sequence"/>
</dbReference>
<dbReference type="GO" id="GO:1990904">
    <property type="term" value="C:ribonucleoprotein complex"/>
    <property type="evidence" value="ECO:0007669"/>
    <property type="project" value="UniProtKB-KW"/>
</dbReference>
<organism evidence="7 8">
    <name type="scientific">Pycnococcus provasolii</name>
    <dbReference type="NCBI Taxonomy" id="41880"/>
    <lineage>
        <taxon>Eukaryota</taxon>
        <taxon>Viridiplantae</taxon>
        <taxon>Chlorophyta</taxon>
        <taxon>Pseudoscourfieldiophyceae</taxon>
        <taxon>Pseudoscourfieldiales</taxon>
        <taxon>Pycnococcaceae</taxon>
        <taxon>Pycnococcus</taxon>
    </lineage>
</organism>
<proteinExistence type="inferred from homology"/>
<evidence type="ECO:0000256" key="1">
    <source>
        <dbReference type="ARBA" id="ARBA00009356"/>
    </source>
</evidence>
<feature type="domain" description="Large ribosomal subunit protein uL6 alpha-beta" evidence="6">
    <location>
        <begin position="246"/>
        <end position="305"/>
    </location>
</feature>
<dbReference type="InterPro" id="IPR020040">
    <property type="entry name" value="Ribosomal_uL6_a/b-dom"/>
</dbReference>
<dbReference type="PRINTS" id="PR00059">
    <property type="entry name" value="RIBOSOMALL6"/>
</dbReference>
<keyword evidence="8" id="KW-1185">Reference proteome</keyword>
<evidence type="ECO:0000313" key="8">
    <source>
        <dbReference type="Proteomes" id="UP000660262"/>
    </source>
</evidence>
<protein>
    <recommendedName>
        <fullName evidence="6">Large ribosomal subunit protein uL6 alpha-beta domain-containing protein</fullName>
    </recommendedName>
</protein>
<accession>A0A830H9D0</accession>
<dbReference type="PANTHER" id="PTHR11655:SF14">
    <property type="entry name" value="LARGE RIBOSOMAL SUBUNIT PROTEIN UL6M"/>
    <property type="match status" value="1"/>
</dbReference>
<evidence type="ECO:0000256" key="4">
    <source>
        <dbReference type="RuleBase" id="RU003869"/>
    </source>
</evidence>
<keyword evidence="2 4" id="KW-0689">Ribosomal protein</keyword>
<dbReference type="InterPro" id="IPR036789">
    <property type="entry name" value="Ribosomal_uL6-like_a/b-dom_sf"/>
</dbReference>
<dbReference type="AlphaFoldDB" id="A0A830H9D0"/>
<reference evidence="7" key="1">
    <citation type="submission" date="2020-10" db="EMBL/GenBank/DDBJ databases">
        <title>Unveiling of a novel bifunctional photoreceptor, Dualchrome1, isolated from a cosmopolitan green alga.</title>
        <authorList>
            <person name="Suzuki S."/>
            <person name="Kawachi M."/>
        </authorList>
    </citation>
    <scope>NUCLEOTIDE SEQUENCE</scope>
    <source>
        <strain evidence="7">NIES 2893</strain>
    </source>
</reference>
<keyword evidence="3 4" id="KW-0687">Ribonucleoprotein</keyword>
<dbReference type="Gene3D" id="3.90.930.12">
    <property type="entry name" value="Ribosomal protein L6, alpha-beta domain"/>
    <property type="match status" value="1"/>
</dbReference>
<dbReference type="GO" id="GO:0003735">
    <property type="term" value="F:structural constituent of ribosome"/>
    <property type="evidence" value="ECO:0007669"/>
    <property type="project" value="InterPro"/>
</dbReference>
<evidence type="ECO:0000256" key="3">
    <source>
        <dbReference type="ARBA" id="ARBA00023274"/>
    </source>
</evidence>
<dbReference type="InterPro" id="IPR000702">
    <property type="entry name" value="Ribosomal_uL6-like"/>
</dbReference>
<comment type="similarity">
    <text evidence="1 4">Belongs to the universal ribosomal protein uL6 family.</text>
</comment>
<dbReference type="InterPro" id="IPR019906">
    <property type="entry name" value="Ribosomal_uL6_bac-type"/>
</dbReference>
<evidence type="ECO:0000256" key="5">
    <source>
        <dbReference type="SAM" id="MobiDB-lite"/>
    </source>
</evidence>
<sequence>MATVLFHRLRSLLRPAATHLSFVPPTFVAASSSSSFSSSSSSSSSSESASPSSLPPSQSSSSPPPPSSIDPEEIVSIPWLDTRREEKKARDAQRFGVNFTLRDEFEIVRVPLPRDVNFFKEEGRLWLSSALGRAEFSVKHCGPRLNYNHGVTPGGEKFSGWAVRTSTTEDEEGNRYVDFAPTHYANHPKVVGAKIDFRQTLAKRWERAVEDVQRGVLYELEVLGVGFRVALHTTEDKETGMSVQTLDFKLGQSHPLLVRLPPGIRCVLPSPTKLSLFGLERQQVGTVAAQIMRLRKKNKYEQKGVYLRRRGNSST</sequence>
<feature type="region of interest" description="Disordered" evidence="5">
    <location>
        <begin position="31"/>
        <end position="76"/>
    </location>
</feature>
<name>A0A830H9D0_9CHLO</name>